<organism evidence="3 4">
    <name type="scientific">Pirellula staleyi (strain ATCC 27377 / DSM 6068 / ICPB 4128)</name>
    <name type="common">Pirella staleyi</name>
    <dbReference type="NCBI Taxonomy" id="530564"/>
    <lineage>
        <taxon>Bacteria</taxon>
        <taxon>Pseudomonadati</taxon>
        <taxon>Planctomycetota</taxon>
        <taxon>Planctomycetia</taxon>
        <taxon>Pirellulales</taxon>
        <taxon>Pirellulaceae</taxon>
        <taxon>Pirellula</taxon>
    </lineage>
</organism>
<feature type="transmembrane region" description="Helical" evidence="1">
    <location>
        <begin position="126"/>
        <end position="143"/>
    </location>
</feature>
<keyword evidence="1" id="KW-0812">Transmembrane</keyword>
<evidence type="ECO:0000256" key="1">
    <source>
        <dbReference type="SAM" id="Phobius"/>
    </source>
</evidence>
<feature type="signal peptide" evidence="2">
    <location>
        <begin position="1"/>
        <end position="24"/>
    </location>
</feature>
<sequence precursor="true">MKRTLAAWLVVVLAGVLCVSTAIADLAPPPPPDKPEMITEFSVLIEVAYQDLDRAEPGLKAKLMLPEGAFPGAAPEAVPMTSPPAAPFGFSPSGFGTVMAGIALTLAIASAGLLMRGNRRLRTASAALLGLALVLGGYSMAVADIPPFSRPRPAPPHLVIQVLKDLKQAKLIIDK</sequence>
<dbReference type="EMBL" id="CP001848">
    <property type="protein sequence ID" value="ADB19206.1"/>
    <property type="molecule type" value="Genomic_DNA"/>
</dbReference>
<evidence type="ECO:0000313" key="3">
    <source>
        <dbReference type="EMBL" id="ADB19206.1"/>
    </source>
</evidence>
<proteinExistence type="predicted"/>
<evidence type="ECO:0000256" key="2">
    <source>
        <dbReference type="SAM" id="SignalP"/>
    </source>
</evidence>
<feature type="chain" id="PRO_5003035524" evidence="2">
    <location>
        <begin position="25"/>
        <end position="175"/>
    </location>
</feature>
<feature type="transmembrane region" description="Helical" evidence="1">
    <location>
        <begin position="94"/>
        <end position="114"/>
    </location>
</feature>
<accession>D2R703</accession>
<dbReference type="STRING" id="530564.Psta_4564"/>
<keyword evidence="1" id="KW-1133">Transmembrane helix</keyword>
<keyword evidence="1" id="KW-0472">Membrane</keyword>
<evidence type="ECO:0000313" key="4">
    <source>
        <dbReference type="Proteomes" id="UP000001887"/>
    </source>
</evidence>
<dbReference type="AlphaFoldDB" id="D2R703"/>
<keyword evidence="4" id="KW-1185">Reference proteome</keyword>
<keyword evidence="2" id="KW-0732">Signal</keyword>
<name>D2R703_PIRSD</name>
<dbReference type="KEGG" id="psl:Psta_4564"/>
<gene>
    <name evidence="3" type="ordered locus">Psta_4564</name>
</gene>
<protein>
    <submittedName>
        <fullName evidence="3">Uncharacterized protein</fullName>
    </submittedName>
</protein>
<dbReference type="HOGENOM" id="CLU_1531168_0_0_0"/>
<dbReference type="Proteomes" id="UP000001887">
    <property type="component" value="Chromosome"/>
</dbReference>
<reference evidence="3 4" key="1">
    <citation type="journal article" date="2009" name="Stand. Genomic Sci.">
        <title>Complete genome sequence of Pirellula staleyi type strain (ATCC 27377).</title>
        <authorList>
            <person name="Clum A."/>
            <person name="Tindall B.J."/>
            <person name="Sikorski J."/>
            <person name="Ivanova N."/>
            <person name="Mavrommatis K."/>
            <person name="Lucas S."/>
            <person name="Glavina del Rio T."/>
            <person name="Nolan M."/>
            <person name="Chen F."/>
            <person name="Tice H."/>
            <person name="Pitluck S."/>
            <person name="Cheng J.F."/>
            <person name="Chertkov O."/>
            <person name="Brettin T."/>
            <person name="Han C."/>
            <person name="Detter J.C."/>
            <person name="Kuske C."/>
            <person name="Bruce D."/>
            <person name="Goodwin L."/>
            <person name="Ovchinikova G."/>
            <person name="Pati A."/>
            <person name="Mikhailova N."/>
            <person name="Chen A."/>
            <person name="Palaniappan K."/>
            <person name="Land M."/>
            <person name="Hauser L."/>
            <person name="Chang Y.J."/>
            <person name="Jeffries C.D."/>
            <person name="Chain P."/>
            <person name="Rohde M."/>
            <person name="Goker M."/>
            <person name="Bristow J."/>
            <person name="Eisen J.A."/>
            <person name="Markowitz V."/>
            <person name="Hugenholtz P."/>
            <person name="Kyrpides N.C."/>
            <person name="Klenk H.P."/>
            <person name="Lapidus A."/>
        </authorList>
    </citation>
    <scope>NUCLEOTIDE SEQUENCE [LARGE SCALE GENOMIC DNA]</scope>
    <source>
        <strain evidence="4">ATCC 27377 / DSM 6068 / ICPB 4128</strain>
    </source>
</reference>